<name>A0AA90US13_9BACT</name>
<protein>
    <submittedName>
        <fullName evidence="1">Uncharacterized protein</fullName>
    </submittedName>
</protein>
<dbReference type="EMBL" id="VZBZ01000081">
    <property type="protein sequence ID" value="MQN77431.1"/>
    <property type="molecule type" value="Genomic_DNA"/>
</dbReference>
<reference evidence="2" key="1">
    <citation type="submission" date="2019-09" db="EMBL/GenBank/DDBJ databases">
        <title>Distinct polysaccharide growth profiles of human intestinal Prevotella copri isolates.</title>
        <authorList>
            <person name="Fehlner-Peach H."/>
            <person name="Magnabosco C."/>
            <person name="Raghavan V."/>
            <person name="Scher J.U."/>
            <person name="Tett A."/>
            <person name="Cox L.M."/>
            <person name="Gottsegen C."/>
            <person name="Watters A."/>
            <person name="Wiltshire- Gordon J.D."/>
            <person name="Segata N."/>
            <person name="Bonneau R."/>
            <person name="Littman D.R."/>
        </authorList>
    </citation>
    <scope>NUCLEOTIDE SEQUENCE [LARGE SCALE GENOMIC DNA]</scope>
    <source>
        <strain evidence="2">BU41712</strain>
    </source>
</reference>
<organism evidence="1 2">
    <name type="scientific">Segatella copri</name>
    <dbReference type="NCBI Taxonomy" id="165179"/>
    <lineage>
        <taxon>Bacteria</taxon>
        <taxon>Pseudomonadati</taxon>
        <taxon>Bacteroidota</taxon>
        <taxon>Bacteroidia</taxon>
        <taxon>Bacteroidales</taxon>
        <taxon>Prevotellaceae</taxon>
        <taxon>Segatella</taxon>
    </lineage>
</organism>
<evidence type="ECO:0000313" key="2">
    <source>
        <dbReference type="Proteomes" id="UP000423156"/>
    </source>
</evidence>
<evidence type="ECO:0000313" key="1">
    <source>
        <dbReference type="EMBL" id="MQN77431.1"/>
    </source>
</evidence>
<accession>A0AA90US13</accession>
<gene>
    <name evidence="1" type="ORF">F7D71_06070</name>
</gene>
<proteinExistence type="predicted"/>
<dbReference type="Proteomes" id="UP000423156">
    <property type="component" value="Unassembled WGS sequence"/>
</dbReference>
<dbReference type="AlphaFoldDB" id="A0AA90US13"/>
<sequence>MTNIKYFFAQNAYLCTKIHVSLINLSLMALYVLEFQAEFQTVLPEEELKRQLYPVHLMLDGVTETFSRNIGIPKYSCSGEELCVPGLSAFRYSAVMQMGKSRLDILDRLLLSFQPLLRELLPSCTLRWNLKELHFSS</sequence>
<comment type="caution">
    <text evidence="1">The sequence shown here is derived from an EMBL/GenBank/DDBJ whole genome shotgun (WGS) entry which is preliminary data.</text>
</comment>
<dbReference type="RefSeq" id="WP_153092609.1">
    <property type="nucleotide sequence ID" value="NZ_VZBX01000056.1"/>
</dbReference>